<dbReference type="Gene3D" id="2.150.10.10">
    <property type="entry name" value="Serralysin-like metalloprotease, C-terminal"/>
    <property type="match status" value="1"/>
</dbReference>
<organism evidence="2 3">
    <name type="scientific">Sphingomonas glaciei</name>
    <dbReference type="NCBI Taxonomy" id="2938948"/>
    <lineage>
        <taxon>Bacteria</taxon>
        <taxon>Pseudomonadati</taxon>
        <taxon>Pseudomonadota</taxon>
        <taxon>Alphaproteobacteria</taxon>
        <taxon>Sphingomonadales</taxon>
        <taxon>Sphingomonadaceae</taxon>
        <taxon>Sphingomonas</taxon>
    </lineage>
</organism>
<dbReference type="InterPro" id="IPR013517">
    <property type="entry name" value="FG-GAP"/>
</dbReference>
<name>A0ABY5MZR0_9SPHN</name>
<dbReference type="RefSeq" id="WP_249503634.1">
    <property type="nucleotide sequence ID" value="NZ_CP097253.1"/>
</dbReference>
<keyword evidence="3" id="KW-1185">Reference proteome</keyword>
<dbReference type="SUPFAM" id="SSF69318">
    <property type="entry name" value="Integrin alpha N-terminal domain"/>
    <property type="match status" value="1"/>
</dbReference>
<evidence type="ECO:0000313" key="2">
    <source>
        <dbReference type="EMBL" id="UUR07846.1"/>
    </source>
</evidence>
<dbReference type="PANTHER" id="PTHR46580:SF2">
    <property type="entry name" value="MAM DOMAIN-CONTAINING PROTEIN"/>
    <property type="match status" value="1"/>
</dbReference>
<dbReference type="Pfam" id="PF00353">
    <property type="entry name" value="HemolysinCabind"/>
    <property type="match status" value="1"/>
</dbReference>
<dbReference type="PANTHER" id="PTHR46580">
    <property type="entry name" value="SENSOR KINASE-RELATED"/>
    <property type="match status" value="1"/>
</dbReference>
<proteinExistence type="predicted"/>
<dbReference type="InterPro" id="IPR018511">
    <property type="entry name" value="Hemolysin-typ_Ca-bd_CS"/>
</dbReference>
<reference evidence="2 3" key="1">
    <citation type="submission" date="2022-05" db="EMBL/GenBank/DDBJ databases">
        <title>S8-45 Sphingomonas ultraviolaceadurans.</title>
        <authorList>
            <person name="Liu Y."/>
        </authorList>
    </citation>
    <scope>NUCLEOTIDE SEQUENCE [LARGE SCALE GENOMIC DNA]</scope>
    <source>
        <strain evidence="2 3">S8-45</strain>
    </source>
</reference>
<dbReference type="Proteomes" id="UP000831921">
    <property type="component" value="Chromosome"/>
</dbReference>
<gene>
    <name evidence="2" type="ORF">M1K48_13075</name>
</gene>
<keyword evidence="1" id="KW-0732">Signal</keyword>
<dbReference type="EMBL" id="CP097253">
    <property type="protein sequence ID" value="UUR07846.1"/>
    <property type="molecule type" value="Genomic_DNA"/>
</dbReference>
<dbReference type="SUPFAM" id="SSF51120">
    <property type="entry name" value="beta-Roll"/>
    <property type="match status" value="1"/>
</dbReference>
<dbReference type="InterPro" id="IPR011049">
    <property type="entry name" value="Serralysin-like_metalloprot_C"/>
</dbReference>
<dbReference type="Pfam" id="PF13517">
    <property type="entry name" value="FG-GAP_3"/>
    <property type="match status" value="2"/>
</dbReference>
<dbReference type="InterPro" id="IPR028994">
    <property type="entry name" value="Integrin_alpha_N"/>
</dbReference>
<evidence type="ECO:0000313" key="3">
    <source>
        <dbReference type="Proteomes" id="UP000831921"/>
    </source>
</evidence>
<sequence length="581" mass="59962">MAKLVAFDQFDINTVDLNWYFENTYDAYLTKNAQVQVNGVTYADVYYVNGYDGFDDLELYFLGSGMTEDALGRVVSGTVNFVAEAEYDSSGFLWYAEGISISAVSLYDAAATPSNADEFALIVSALSGDDTIILSSFADRMSGFAGNDTITGGLGRDILEGGSGNDTFRDTKAGLSGDVLLDFTFGDRIVITDATLSSFSFNITGSTLNYTGGSLTFGSAPSGILLASAAAGGGVQLVLSKQFASSGNVLVSNFAVGAGGWSSQDSYPRHVADVNGDGYSDIVGFGQAGVVASFGSANGSFSAASLVSSDFGQSAGWSSDNAFHRELADVNGDRRADIIGFGTAGTLVSLARADGTFAAPVVGAQNFGTAQGWTSQESHARVVGDVNGDGKADLIGFGSAGTLVALGNGDGTFGVAALALANFGVQQGWTSDNAFHRVVADVNGDKKDDIIGFGAAGTWVALSKGDGTFQAPQLALSNFGKDQGWSTQNGFARDVADVNGDGRADIVGFGIAGTYVAYGSASGTFTSATLDVENFGGNQGWTSDNIFHRELADINNDGRIDIVGFGQAGVLAGLNQAHWMF</sequence>
<dbReference type="PROSITE" id="PS00330">
    <property type="entry name" value="HEMOLYSIN_CALCIUM"/>
    <property type="match status" value="1"/>
</dbReference>
<evidence type="ECO:0000256" key="1">
    <source>
        <dbReference type="ARBA" id="ARBA00022729"/>
    </source>
</evidence>
<protein>
    <submittedName>
        <fullName evidence="2">FG-GAP-like repeat-containing protein</fullName>
    </submittedName>
</protein>
<dbReference type="Gene3D" id="2.130.10.130">
    <property type="entry name" value="Integrin alpha, N-terminal"/>
    <property type="match status" value="1"/>
</dbReference>
<accession>A0ABY5MZR0</accession>
<dbReference type="InterPro" id="IPR001343">
    <property type="entry name" value="Hemolysn_Ca-bd"/>
</dbReference>